<dbReference type="SUPFAM" id="SSF55729">
    <property type="entry name" value="Acyl-CoA N-acyltransferases (Nat)"/>
    <property type="match status" value="1"/>
</dbReference>
<dbReference type="PROSITE" id="PS51186">
    <property type="entry name" value="GNAT"/>
    <property type="match status" value="1"/>
</dbReference>
<dbReference type="EC" id="2.3.1.-" evidence="4"/>
<dbReference type="InterPro" id="IPR016181">
    <property type="entry name" value="Acyl_CoA_acyltransferase"/>
</dbReference>
<evidence type="ECO:0000259" key="3">
    <source>
        <dbReference type="PROSITE" id="PS51186"/>
    </source>
</evidence>
<dbReference type="Gene3D" id="3.40.630.30">
    <property type="match status" value="1"/>
</dbReference>
<keyword evidence="5" id="KW-1185">Reference proteome</keyword>
<dbReference type="PANTHER" id="PTHR43420">
    <property type="entry name" value="ACETYLTRANSFERASE"/>
    <property type="match status" value="1"/>
</dbReference>
<protein>
    <submittedName>
        <fullName evidence="4">GNAT family N-acetyltransferase</fullName>
        <ecNumber evidence="4">2.3.1.-</ecNumber>
    </submittedName>
</protein>
<organism evidence="4 5">
    <name type="scientific">Catenulispora pinistramenti</name>
    <dbReference type="NCBI Taxonomy" id="2705254"/>
    <lineage>
        <taxon>Bacteria</taxon>
        <taxon>Bacillati</taxon>
        <taxon>Actinomycetota</taxon>
        <taxon>Actinomycetes</taxon>
        <taxon>Catenulisporales</taxon>
        <taxon>Catenulisporaceae</taxon>
        <taxon>Catenulispora</taxon>
    </lineage>
</organism>
<dbReference type="PANTHER" id="PTHR43420:SF44">
    <property type="entry name" value="ACETYLTRANSFERASE YPEA"/>
    <property type="match status" value="1"/>
</dbReference>
<keyword evidence="2 4" id="KW-0012">Acyltransferase</keyword>
<proteinExistence type="predicted"/>
<dbReference type="InterPro" id="IPR050680">
    <property type="entry name" value="YpeA/RimI_acetyltransf"/>
</dbReference>
<accession>A0ABS5KNP4</accession>
<dbReference type="InterPro" id="IPR000182">
    <property type="entry name" value="GNAT_dom"/>
</dbReference>
<dbReference type="Pfam" id="PF00583">
    <property type="entry name" value="Acetyltransf_1"/>
    <property type="match status" value="1"/>
</dbReference>
<sequence length="175" mass="19064">MDSFDPPRLRGVKKRDLSAIAELEAAAFGSNSLTRSALDVIFDPSGGLWLLAEDDEGAWGHSVNARGEDPAIGWIVGMAIHPERQRRGWGQLLLRATIQRLQDHDMEVVRLLVKPANKIARHLYETAGFLDTGERMDHFGPGEDRMVMSLLLSSQSGRSGGGHVNGAMVPQVPAS</sequence>
<dbReference type="CDD" id="cd04301">
    <property type="entry name" value="NAT_SF"/>
    <property type="match status" value="1"/>
</dbReference>
<feature type="domain" description="N-acetyltransferase" evidence="3">
    <location>
        <begin position="7"/>
        <end position="153"/>
    </location>
</feature>
<evidence type="ECO:0000313" key="5">
    <source>
        <dbReference type="Proteomes" id="UP000730482"/>
    </source>
</evidence>
<evidence type="ECO:0000256" key="2">
    <source>
        <dbReference type="ARBA" id="ARBA00023315"/>
    </source>
</evidence>
<dbReference type="RefSeq" id="WP_212009231.1">
    <property type="nucleotide sequence ID" value="NZ_JAAFYZ010000032.1"/>
</dbReference>
<gene>
    <name evidence="4" type="ORF">KGQ19_12280</name>
</gene>
<keyword evidence="1 4" id="KW-0808">Transferase</keyword>
<dbReference type="EMBL" id="JAAFYZ010000032">
    <property type="protein sequence ID" value="MBS2547649.1"/>
    <property type="molecule type" value="Genomic_DNA"/>
</dbReference>
<name>A0ABS5KNP4_9ACTN</name>
<reference evidence="4 5" key="1">
    <citation type="submission" date="2020-02" db="EMBL/GenBank/DDBJ databases">
        <title>Acidophilic actinobacteria isolated from forest soil.</title>
        <authorList>
            <person name="Golinska P."/>
        </authorList>
    </citation>
    <scope>NUCLEOTIDE SEQUENCE [LARGE SCALE GENOMIC DNA]</scope>
    <source>
        <strain evidence="4 5">NL8</strain>
    </source>
</reference>
<dbReference type="Proteomes" id="UP000730482">
    <property type="component" value="Unassembled WGS sequence"/>
</dbReference>
<comment type="caution">
    <text evidence="4">The sequence shown here is derived from an EMBL/GenBank/DDBJ whole genome shotgun (WGS) entry which is preliminary data.</text>
</comment>
<dbReference type="GO" id="GO:0016746">
    <property type="term" value="F:acyltransferase activity"/>
    <property type="evidence" value="ECO:0007669"/>
    <property type="project" value="UniProtKB-KW"/>
</dbReference>
<evidence type="ECO:0000313" key="4">
    <source>
        <dbReference type="EMBL" id="MBS2547649.1"/>
    </source>
</evidence>
<evidence type="ECO:0000256" key="1">
    <source>
        <dbReference type="ARBA" id="ARBA00022679"/>
    </source>
</evidence>